<feature type="domain" description="HTH tetR-type" evidence="5">
    <location>
        <begin position="15"/>
        <end position="75"/>
    </location>
</feature>
<dbReference type="PANTHER" id="PTHR30055">
    <property type="entry name" value="HTH-TYPE TRANSCRIPTIONAL REGULATOR RUTR"/>
    <property type="match status" value="1"/>
</dbReference>
<evidence type="ECO:0000313" key="7">
    <source>
        <dbReference type="Proteomes" id="UP001244427"/>
    </source>
</evidence>
<organism evidence="6 7">
    <name type="scientific">Microbacterium natoriense</name>
    <dbReference type="NCBI Taxonomy" id="284570"/>
    <lineage>
        <taxon>Bacteria</taxon>
        <taxon>Bacillati</taxon>
        <taxon>Actinomycetota</taxon>
        <taxon>Actinomycetes</taxon>
        <taxon>Micrococcales</taxon>
        <taxon>Microbacteriaceae</taxon>
        <taxon>Microbacterium</taxon>
    </lineage>
</organism>
<name>A0AAW8ERY1_9MICO</name>
<dbReference type="InterPro" id="IPR001647">
    <property type="entry name" value="HTH_TetR"/>
</dbReference>
<accession>A0AAW8ERY1</accession>
<dbReference type="AlphaFoldDB" id="A0AAW8ERY1"/>
<proteinExistence type="predicted"/>
<dbReference type="RefSeq" id="WP_307292632.1">
    <property type="nucleotide sequence ID" value="NZ_JAUSXV010000001.1"/>
</dbReference>
<dbReference type="InterPro" id="IPR041669">
    <property type="entry name" value="TetR_C_15"/>
</dbReference>
<evidence type="ECO:0000256" key="1">
    <source>
        <dbReference type="ARBA" id="ARBA00023015"/>
    </source>
</evidence>
<dbReference type="PROSITE" id="PS50977">
    <property type="entry name" value="HTH_TETR_2"/>
    <property type="match status" value="1"/>
</dbReference>
<dbReference type="GO" id="GO:0003700">
    <property type="term" value="F:DNA-binding transcription factor activity"/>
    <property type="evidence" value="ECO:0007669"/>
    <property type="project" value="TreeGrafter"/>
</dbReference>
<dbReference type="PRINTS" id="PR00455">
    <property type="entry name" value="HTHTETR"/>
</dbReference>
<dbReference type="Pfam" id="PF00440">
    <property type="entry name" value="TetR_N"/>
    <property type="match status" value="1"/>
</dbReference>
<dbReference type="Proteomes" id="UP001244427">
    <property type="component" value="Unassembled WGS sequence"/>
</dbReference>
<dbReference type="PROSITE" id="PS01081">
    <property type="entry name" value="HTH_TETR_1"/>
    <property type="match status" value="1"/>
</dbReference>
<dbReference type="InterPro" id="IPR023772">
    <property type="entry name" value="DNA-bd_HTH_TetR-type_CS"/>
</dbReference>
<comment type="caution">
    <text evidence="6">The sequence shown here is derived from an EMBL/GenBank/DDBJ whole genome shotgun (WGS) entry which is preliminary data.</text>
</comment>
<dbReference type="InterPro" id="IPR050109">
    <property type="entry name" value="HTH-type_TetR-like_transc_reg"/>
</dbReference>
<keyword evidence="3" id="KW-0804">Transcription</keyword>
<evidence type="ECO:0000259" key="5">
    <source>
        <dbReference type="PROSITE" id="PS50977"/>
    </source>
</evidence>
<evidence type="ECO:0000313" key="6">
    <source>
        <dbReference type="EMBL" id="MDQ0646042.1"/>
    </source>
</evidence>
<evidence type="ECO:0000256" key="2">
    <source>
        <dbReference type="ARBA" id="ARBA00023125"/>
    </source>
</evidence>
<evidence type="ECO:0000256" key="3">
    <source>
        <dbReference type="ARBA" id="ARBA00023163"/>
    </source>
</evidence>
<dbReference type="Pfam" id="PF17918">
    <property type="entry name" value="TetR_C_15"/>
    <property type="match status" value="1"/>
</dbReference>
<feature type="DNA-binding region" description="H-T-H motif" evidence="4">
    <location>
        <begin position="38"/>
        <end position="57"/>
    </location>
</feature>
<keyword evidence="7" id="KW-1185">Reference proteome</keyword>
<keyword evidence="2 4" id="KW-0238">DNA-binding</keyword>
<dbReference type="SUPFAM" id="SSF46689">
    <property type="entry name" value="Homeodomain-like"/>
    <property type="match status" value="1"/>
</dbReference>
<gene>
    <name evidence="6" type="ORF">QFZ53_000238</name>
</gene>
<evidence type="ECO:0000256" key="4">
    <source>
        <dbReference type="PROSITE-ProRule" id="PRU00335"/>
    </source>
</evidence>
<dbReference type="EMBL" id="JAUSXV010000001">
    <property type="protein sequence ID" value="MDQ0646042.1"/>
    <property type="molecule type" value="Genomic_DNA"/>
</dbReference>
<keyword evidence="1" id="KW-0805">Transcription regulation</keyword>
<dbReference type="InterPro" id="IPR009057">
    <property type="entry name" value="Homeodomain-like_sf"/>
</dbReference>
<dbReference type="PANTHER" id="PTHR30055:SF234">
    <property type="entry name" value="HTH-TYPE TRANSCRIPTIONAL REGULATOR BETI"/>
    <property type="match status" value="1"/>
</dbReference>
<protein>
    <submittedName>
        <fullName evidence="6">AcrR family transcriptional regulator</fullName>
    </submittedName>
</protein>
<sequence length="204" mass="21727">MPEDAGAPRRQARGRARIEQILLAAAAVFGEVGYEAATTNAIAARAGISPGSLYQFFANKDEVGRALAEAYAERLATLELLGGLTPENLDRVLDDALARIVGFSIEHPGFKALFARTDMPPSMRAAVAPAHDAIEARVREAIAAIMPDADDRRIATMATVILSMVKGLMPLIVAEADAPQRRLLVIELHRGIVAYVSSARGDVA</sequence>
<dbReference type="GO" id="GO:0000976">
    <property type="term" value="F:transcription cis-regulatory region binding"/>
    <property type="evidence" value="ECO:0007669"/>
    <property type="project" value="TreeGrafter"/>
</dbReference>
<dbReference type="Gene3D" id="1.10.357.10">
    <property type="entry name" value="Tetracycline Repressor, domain 2"/>
    <property type="match status" value="1"/>
</dbReference>
<reference evidence="6 7" key="1">
    <citation type="submission" date="2023-07" db="EMBL/GenBank/DDBJ databases">
        <title>Comparative genomics of wheat-associated soil bacteria to identify genetic determinants of phenazine resistance.</title>
        <authorList>
            <person name="Mouncey N."/>
        </authorList>
    </citation>
    <scope>NUCLEOTIDE SEQUENCE [LARGE SCALE GENOMIC DNA]</scope>
    <source>
        <strain evidence="6 7">W4I9-1</strain>
    </source>
</reference>